<sequence length="140" mass="15448">MVNDLSPICKALIALLASQTSVLTITDINGKLDEADVDAVRAELRMLVRADLVRQGVRTNDSRIVYWFATASIDTAETDRDATLADVGEAAEPRIVFFCGDSESLKNNTSNRRYLTFEPTAPGLLKRADEHMRARAGHVR</sequence>
<reference evidence="1 2" key="1">
    <citation type="submission" date="2020-07" db="EMBL/GenBank/DDBJ databases">
        <title>Exploring microbial biodiversity for novel pathways involved in the catabolism of aromatic compounds derived from lignin.</title>
        <authorList>
            <person name="Elkins J."/>
        </authorList>
    </citation>
    <scope>NUCLEOTIDE SEQUENCE [LARGE SCALE GENOMIC DNA]</scope>
    <source>
        <strain evidence="1 2">H2C3B</strain>
    </source>
</reference>
<dbReference type="RefSeq" id="WP_179759261.1">
    <property type="nucleotide sequence ID" value="NZ_JACCAU010000001.1"/>
</dbReference>
<proteinExistence type="predicted"/>
<comment type="caution">
    <text evidence="1">The sequence shown here is derived from an EMBL/GenBank/DDBJ whole genome shotgun (WGS) entry which is preliminary data.</text>
</comment>
<dbReference type="AlphaFoldDB" id="A0A7Y9W3A7"/>
<organism evidence="1 2">
    <name type="scientific">Paraburkholderia bryophila</name>
    <dbReference type="NCBI Taxonomy" id="420952"/>
    <lineage>
        <taxon>Bacteria</taxon>
        <taxon>Pseudomonadati</taxon>
        <taxon>Pseudomonadota</taxon>
        <taxon>Betaproteobacteria</taxon>
        <taxon>Burkholderiales</taxon>
        <taxon>Burkholderiaceae</taxon>
        <taxon>Paraburkholderia</taxon>
    </lineage>
</organism>
<protein>
    <submittedName>
        <fullName evidence="1">Uncharacterized protein</fullName>
    </submittedName>
</protein>
<name>A0A7Y9W3A7_9BURK</name>
<dbReference type="EMBL" id="JACCAU010000001">
    <property type="protein sequence ID" value="NYH13454.1"/>
    <property type="molecule type" value="Genomic_DNA"/>
</dbReference>
<evidence type="ECO:0000313" key="1">
    <source>
        <dbReference type="EMBL" id="NYH13454.1"/>
    </source>
</evidence>
<accession>A0A7Y9W3A7</accession>
<gene>
    <name evidence="1" type="ORF">GGD41_000682</name>
</gene>
<dbReference type="Proteomes" id="UP000572540">
    <property type="component" value="Unassembled WGS sequence"/>
</dbReference>
<evidence type="ECO:0000313" key="2">
    <source>
        <dbReference type="Proteomes" id="UP000572540"/>
    </source>
</evidence>